<dbReference type="PANTHER" id="PTHR24020">
    <property type="entry name" value="COLLAGEN ALPHA"/>
    <property type="match status" value="1"/>
</dbReference>
<keyword evidence="2" id="KW-0732">Signal</keyword>
<dbReference type="SUPFAM" id="SSF53300">
    <property type="entry name" value="vWA-like"/>
    <property type="match status" value="2"/>
</dbReference>
<dbReference type="InterPro" id="IPR036465">
    <property type="entry name" value="vWFA_dom_sf"/>
</dbReference>
<dbReference type="PANTHER" id="PTHR24020:SF20">
    <property type="entry name" value="PH DOMAIN-CONTAINING PROTEIN"/>
    <property type="match status" value="1"/>
</dbReference>
<evidence type="ECO:0000256" key="1">
    <source>
        <dbReference type="SAM" id="MobiDB-lite"/>
    </source>
</evidence>
<dbReference type="CDD" id="cd01450">
    <property type="entry name" value="vWFA_subfamily_ECM"/>
    <property type="match status" value="1"/>
</dbReference>
<dbReference type="PRINTS" id="PR00453">
    <property type="entry name" value="VWFADOMAIN"/>
</dbReference>
<keyword evidence="5" id="KW-1185">Reference proteome</keyword>
<dbReference type="EMBL" id="JAZGQO010000002">
    <property type="protein sequence ID" value="KAK6191978.1"/>
    <property type="molecule type" value="Genomic_DNA"/>
</dbReference>
<evidence type="ECO:0000259" key="3">
    <source>
        <dbReference type="PROSITE" id="PS50234"/>
    </source>
</evidence>
<comment type="caution">
    <text evidence="4">The sequence shown here is derived from an EMBL/GenBank/DDBJ whole genome shotgun (WGS) entry which is preliminary data.</text>
</comment>
<feature type="chain" id="PRO_5042930379" description="VWFA domain-containing protein" evidence="2">
    <location>
        <begin position="18"/>
        <end position="424"/>
    </location>
</feature>
<proteinExistence type="predicted"/>
<evidence type="ECO:0000313" key="4">
    <source>
        <dbReference type="EMBL" id="KAK6191978.1"/>
    </source>
</evidence>
<dbReference type="InterPro" id="IPR050525">
    <property type="entry name" value="ECM_Assembly_Org"/>
</dbReference>
<dbReference type="PROSITE" id="PS50234">
    <property type="entry name" value="VWFA"/>
    <property type="match status" value="1"/>
</dbReference>
<accession>A0AAN8K378</accession>
<feature type="domain" description="VWFA" evidence="3">
    <location>
        <begin position="44"/>
        <end position="217"/>
    </location>
</feature>
<dbReference type="InterPro" id="IPR002035">
    <property type="entry name" value="VWF_A"/>
</dbReference>
<feature type="region of interest" description="Disordered" evidence="1">
    <location>
        <begin position="222"/>
        <end position="244"/>
    </location>
</feature>
<name>A0AAN8K378_PATCE</name>
<sequence>MMFRVAVALVLLGAVTAYDLGHSEELAKRRVGGPNMVCYQHPLDIVFILDASSSIWAQNFTKAIAFVNSFIAPYEIGPRKVRVAIETYADVVYVQDVIRFNDFLTSDSLQGRISTLKWHHGSRTETGLGIAYMRENIMPEARSGLPKICIVITDGKSQDSEKTALEAKRARADGIDMFAIGVSRAVNESELQSIAGDPDRVIIVETYSELEAIKDKLSGKTCKKIPTTTPPPTTTTTPPPTTPAAEECGMDNPTDIYFVFDPAYLGMERVNWVTQFITHTLEADEFLHMRVGVISGSCPLDAGFNLNKYDSFAKVQKRLESYDSPRLTKLIGSLTSAYTRREGGRRDARKVAVIFIGGKIDQLAVIRNAQAAQKAGIDIYFADAGNADPRFLDALNEIGFNLARAGRGARRQSYAFVEEICGRY</sequence>
<feature type="signal peptide" evidence="2">
    <location>
        <begin position="1"/>
        <end position="17"/>
    </location>
</feature>
<evidence type="ECO:0000256" key="2">
    <source>
        <dbReference type="SAM" id="SignalP"/>
    </source>
</evidence>
<organism evidence="4 5">
    <name type="scientific">Patella caerulea</name>
    <name type="common">Rayed Mediterranean limpet</name>
    <dbReference type="NCBI Taxonomy" id="87958"/>
    <lineage>
        <taxon>Eukaryota</taxon>
        <taxon>Metazoa</taxon>
        <taxon>Spiralia</taxon>
        <taxon>Lophotrochozoa</taxon>
        <taxon>Mollusca</taxon>
        <taxon>Gastropoda</taxon>
        <taxon>Patellogastropoda</taxon>
        <taxon>Patelloidea</taxon>
        <taxon>Patellidae</taxon>
        <taxon>Patella</taxon>
    </lineage>
</organism>
<dbReference type="Gene3D" id="3.40.50.410">
    <property type="entry name" value="von Willebrand factor, type A domain"/>
    <property type="match status" value="2"/>
</dbReference>
<gene>
    <name evidence="4" type="ORF">SNE40_003538</name>
</gene>
<protein>
    <recommendedName>
        <fullName evidence="3">VWFA domain-containing protein</fullName>
    </recommendedName>
</protein>
<dbReference type="SMART" id="SM00327">
    <property type="entry name" value="VWA"/>
    <property type="match status" value="2"/>
</dbReference>
<dbReference type="AlphaFoldDB" id="A0AAN8K378"/>
<dbReference type="Pfam" id="PF00092">
    <property type="entry name" value="VWA"/>
    <property type="match status" value="2"/>
</dbReference>
<evidence type="ECO:0000313" key="5">
    <source>
        <dbReference type="Proteomes" id="UP001347796"/>
    </source>
</evidence>
<dbReference type="Proteomes" id="UP001347796">
    <property type="component" value="Unassembled WGS sequence"/>
</dbReference>
<feature type="compositionally biased region" description="Pro residues" evidence="1">
    <location>
        <begin position="228"/>
        <end position="242"/>
    </location>
</feature>
<reference evidence="4 5" key="1">
    <citation type="submission" date="2024-01" db="EMBL/GenBank/DDBJ databases">
        <title>The genome of the rayed Mediterranean limpet Patella caerulea (Linnaeus, 1758).</title>
        <authorList>
            <person name="Anh-Thu Weber A."/>
            <person name="Halstead-Nussloch G."/>
        </authorList>
    </citation>
    <scope>NUCLEOTIDE SEQUENCE [LARGE SCALE GENOMIC DNA]</scope>
    <source>
        <strain evidence="4">AATW-2023a</strain>
        <tissue evidence="4">Whole specimen</tissue>
    </source>
</reference>